<feature type="region of interest" description="Disordered" evidence="5">
    <location>
        <begin position="330"/>
        <end position="369"/>
    </location>
</feature>
<dbReference type="GO" id="GO:0003682">
    <property type="term" value="F:chromatin binding"/>
    <property type="evidence" value="ECO:0007669"/>
    <property type="project" value="TreeGrafter"/>
</dbReference>
<sequence>MSDSPRKKQRITPRNSDVHESVNTETPYLNLRQLAGAIQNPITPFRRAISAGPTPGSRRTPSIPIRTPGTAARRSANRPIPARRAAPTTPHAIRALRERANAARTPGHNRRRSGRVQRETPRDILRDLSKVLARTTRPVQPSPLVPQPAPRNPALDDFEDGPDPVAPRLSLAISDMYYDDDDSFHEAPPRRSLLPDLPDDVDTGTIHSVELGRRALSEDPRRMFSTRVSERFADLNELGIDAASGFEVDGTFITRRAPLDAEQLLLENDEDLDETTTELQALTGGQGNHRSDIDLGVFGNDDEFDEPTFRFTIPHRTQAAARPGVIEEADEDADEYEDAESDARPQLDIAEGETIGAPELGGYESEGDAGEDLDLQAYREEASAIDRSLQTQSAEGPILNKEVRKQRKGLNISRHGLEYPSFPAVTVRRLATGFSRTQGSNGKINKDTMATIMQATEWFFEQVSDDLASYAQHAGRKMIEEDDVITLMKRQRQITENTTSFSLAQKMLPRELLQELRIPPTPKLKRTKRKRTEMMERGEEEAD</sequence>
<evidence type="ECO:0000259" key="6">
    <source>
        <dbReference type="Pfam" id="PF15511"/>
    </source>
</evidence>
<feature type="region of interest" description="Disordered" evidence="5">
    <location>
        <begin position="1"/>
        <end position="24"/>
    </location>
</feature>
<keyword evidence="4" id="KW-0539">Nucleus</keyword>
<feature type="compositionally biased region" description="Basic and acidic residues" evidence="5">
    <location>
        <begin position="116"/>
        <end position="129"/>
    </location>
</feature>
<feature type="compositionally biased region" description="Acidic residues" evidence="5">
    <location>
        <begin position="330"/>
        <end position="340"/>
    </location>
</feature>
<keyword evidence="3" id="KW-0158">Chromosome</keyword>
<dbReference type="GO" id="GO:0000712">
    <property type="term" value="P:resolution of meiotic recombination intermediates"/>
    <property type="evidence" value="ECO:0007669"/>
    <property type="project" value="TreeGrafter"/>
</dbReference>
<evidence type="ECO:0000256" key="2">
    <source>
        <dbReference type="ARBA" id="ARBA00004286"/>
    </source>
</evidence>
<dbReference type="CDD" id="cd22920">
    <property type="entry name" value="HFD_CENP-T"/>
    <property type="match status" value="1"/>
</dbReference>
<gene>
    <name evidence="7" type="ORF">GQ43DRAFT_92549</name>
</gene>
<evidence type="ECO:0000256" key="5">
    <source>
        <dbReference type="SAM" id="MobiDB-lite"/>
    </source>
</evidence>
<dbReference type="GO" id="GO:0071821">
    <property type="term" value="C:FANCM-MHF complex"/>
    <property type="evidence" value="ECO:0007669"/>
    <property type="project" value="TreeGrafter"/>
</dbReference>
<feature type="compositionally biased region" description="Low complexity" evidence="5">
    <location>
        <begin position="71"/>
        <end position="93"/>
    </location>
</feature>
<dbReference type="GO" id="GO:0031297">
    <property type="term" value="P:replication fork processing"/>
    <property type="evidence" value="ECO:0007669"/>
    <property type="project" value="TreeGrafter"/>
</dbReference>
<feature type="region of interest" description="Disordered" evidence="5">
    <location>
        <begin position="47"/>
        <end position="162"/>
    </location>
</feature>
<dbReference type="Pfam" id="PF15511">
    <property type="entry name" value="CENP-T_C"/>
    <property type="match status" value="1"/>
</dbReference>
<protein>
    <recommendedName>
        <fullName evidence="6">CENP-T/Histone H4 histone fold domain-containing protein</fullName>
    </recommendedName>
</protein>
<dbReference type="Proteomes" id="UP000799536">
    <property type="component" value="Unassembled WGS sequence"/>
</dbReference>
<dbReference type="GO" id="GO:0005694">
    <property type="term" value="C:chromosome"/>
    <property type="evidence" value="ECO:0007669"/>
    <property type="project" value="UniProtKB-SubCell"/>
</dbReference>
<keyword evidence="8" id="KW-1185">Reference proteome</keyword>
<evidence type="ECO:0000313" key="8">
    <source>
        <dbReference type="Proteomes" id="UP000799536"/>
    </source>
</evidence>
<dbReference type="SUPFAM" id="SSF47113">
    <property type="entry name" value="Histone-fold"/>
    <property type="match status" value="1"/>
</dbReference>
<dbReference type="Gene3D" id="1.10.20.10">
    <property type="entry name" value="Histone, subunit A"/>
    <property type="match status" value="1"/>
</dbReference>
<dbReference type="InterPro" id="IPR035425">
    <property type="entry name" value="CENP-T/H4_C"/>
</dbReference>
<dbReference type="PANTHER" id="PTHR22980:SF5">
    <property type="entry name" value="CENP-T_HISTONE H4 HISTONE FOLD DOMAIN-CONTAINING PROTEIN"/>
    <property type="match status" value="1"/>
</dbReference>
<dbReference type="InterPro" id="IPR009072">
    <property type="entry name" value="Histone-fold"/>
</dbReference>
<name>A0A9P4JYJ8_9PLEO</name>
<dbReference type="GO" id="GO:0046982">
    <property type="term" value="F:protein heterodimerization activity"/>
    <property type="evidence" value="ECO:0007669"/>
    <property type="project" value="InterPro"/>
</dbReference>
<dbReference type="PANTHER" id="PTHR22980">
    <property type="entry name" value="CORTISTATIN"/>
    <property type="match status" value="1"/>
</dbReference>
<dbReference type="EMBL" id="ML993847">
    <property type="protein sequence ID" value="KAF2205947.1"/>
    <property type="molecule type" value="Genomic_DNA"/>
</dbReference>
<feature type="region of interest" description="Disordered" evidence="5">
    <location>
        <begin position="520"/>
        <end position="543"/>
    </location>
</feature>
<comment type="caution">
    <text evidence="7">The sequence shown here is derived from an EMBL/GenBank/DDBJ whole genome shotgun (WGS) entry which is preliminary data.</text>
</comment>
<organism evidence="7 8">
    <name type="scientific">Delitschia confertaspora ATCC 74209</name>
    <dbReference type="NCBI Taxonomy" id="1513339"/>
    <lineage>
        <taxon>Eukaryota</taxon>
        <taxon>Fungi</taxon>
        <taxon>Dikarya</taxon>
        <taxon>Ascomycota</taxon>
        <taxon>Pezizomycotina</taxon>
        <taxon>Dothideomycetes</taxon>
        <taxon>Pleosporomycetidae</taxon>
        <taxon>Pleosporales</taxon>
        <taxon>Delitschiaceae</taxon>
        <taxon>Delitschia</taxon>
    </lineage>
</organism>
<reference evidence="7" key="1">
    <citation type="journal article" date="2020" name="Stud. Mycol.">
        <title>101 Dothideomycetes genomes: a test case for predicting lifestyles and emergence of pathogens.</title>
        <authorList>
            <person name="Haridas S."/>
            <person name="Albert R."/>
            <person name="Binder M."/>
            <person name="Bloem J."/>
            <person name="Labutti K."/>
            <person name="Salamov A."/>
            <person name="Andreopoulos B."/>
            <person name="Baker S."/>
            <person name="Barry K."/>
            <person name="Bills G."/>
            <person name="Bluhm B."/>
            <person name="Cannon C."/>
            <person name="Castanera R."/>
            <person name="Culley D."/>
            <person name="Daum C."/>
            <person name="Ezra D."/>
            <person name="Gonzalez J."/>
            <person name="Henrissat B."/>
            <person name="Kuo A."/>
            <person name="Liang C."/>
            <person name="Lipzen A."/>
            <person name="Lutzoni F."/>
            <person name="Magnuson J."/>
            <person name="Mondo S."/>
            <person name="Nolan M."/>
            <person name="Ohm R."/>
            <person name="Pangilinan J."/>
            <person name="Park H.-J."/>
            <person name="Ramirez L."/>
            <person name="Alfaro M."/>
            <person name="Sun H."/>
            <person name="Tritt A."/>
            <person name="Yoshinaga Y."/>
            <person name="Zwiers L.-H."/>
            <person name="Turgeon B."/>
            <person name="Goodwin S."/>
            <person name="Spatafora J."/>
            <person name="Crous P."/>
            <person name="Grigoriev I."/>
        </authorList>
    </citation>
    <scope>NUCLEOTIDE SEQUENCE</scope>
    <source>
        <strain evidence="7">ATCC 74209</strain>
    </source>
</reference>
<feature type="domain" description="CENP-T/Histone H4 histone fold" evidence="6">
    <location>
        <begin position="415"/>
        <end position="519"/>
    </location>
</feature>
<proteinExistence type="predicted"/>
<evidence type="ECO:0000313" key="7">
    <source>
        <dbReference type="EMBL" id="KAF2205947.1"/>
    </source>
</evidence>
<accession>A0A9P4JYJ8</accession>
<comment type="subcellular location">
    <subcellularLocation>
        <location evidence="2">Chromosome</location>
    </subcellularLocation>
    <subcellularLocation>
        <location evidence="1">Nucleus</location>
    </subcellularLocation>
</comment>
<dbReference type="OrthoDB" id="10071681at2759"/>
<evidence type="ECO:0000256" key="4">
    <source>
        <dbReference type="ARBA" id="ARBA00023242"/>
    </source>
</evidence>
<feature type="compositionally biased region" description="Pro residues" evidence="5">
    <location>
        <begin position="140"/>
        <end position="151"/>
    </location>
</feature>
<evidence type="ECO:0000256" key="3">
    <source>
        <dbReference type="ARBA" id="ARBA00022454"/>
    </source>
</evidence>
<dbReference type="AlphaFoldDB" id="A0A9P4JYJ8"/>
<evidence type="ECO:0000256" key="1">
    <source>
        <dbReference type="ARBA" id="ARBA00004123"/>
    </source>
</evidence>